<dbReference type="EMBL" id="LR134238">
    <property type="protein sequence ID" value="VED06718.1"/>
    <property type="molecule type" value="Genomic_DNA"/>
</dbReference>
<name>A0A447X2R5_ECOLX</name>
<evidence type="ECO:0000313" key="2">
    <source>
        <dbReference type="Proteomes" id="UP000271797"/>
    </source>
</evidence>
<reference evidence="1 2" key="1">
    <citation type="submission" date="2018-12" db="EMBL/GenBank/DDBJ databases">
        <authorList>
            <consortium name="Pathogen Informatics"/>
        </authorList>
    </citation>
    <scope>NUCLEOTIDE SEQUENCE [LARGE SCALE GENOMIC DNA]</scope>
    <source>
        <strain evidence="1 2">NCTC9044</strain>
    </source>
</reference>
<protein>
    <submittedName>
        <fullName evidence="1">Outer membrane protein</fullName>
    </submittedName>
</protein>
<evidence type="ECO:0000313" key="1">
    <source>
        <dbReference type="EMBL" id="VED06718.1"/>
    </source>
</evidence>
<organism evidence="1 2">
    <name type="scientific">Escherichia coli</name>
    <dbReference type="NCBI Taxonomy" id="562"/>
    <lineage>
        <taxon>Bacteria</taxon>
        <taxon>Pseudomonadati</taxon>
        <taxon>Pseudomonadota</taxon>
        <taxon>Gammaproteobacteria</taxon>
        <taxon>Enterobacterales</taxon>
        <taxon>Enterobacteriaceae</taxon>
        <taxon>Escherichia</taxon>
    </lineage>
</organism>
<sequence length="49" mass="5244">MVGYLIVVLIETGGEQLVSIHADINGQANNTTINGGRQSLSTEEFLLAR</sequence>
<dbReference type="Proteomes" id="UP000271797">
    <property type="component" value="Chromosome"/>
</dbReference>
<accession>A0A447X2R5</accession>
<dbReference type="AlphaFoldDB" id="A0A447X2R5"/>
<gene>
    <name evidence="1" type="ORF">NCTC9044_00423</name>
</gene>
<proteinExistence type="predicted"/>